<name>A0A1L9RDJ2_ASPWE</name>
<sequence length="140" mass="15779">MYVFLMLMKFLFPEISCFFVSLPPATLWVSLYIVFEGWSSVSCCVFCSMQLFFLKISLPSSVSETMERDLVSWTLSASVWCMLSSPDVFFLLGSGVINPIYYSPSPCCFIYGRPLYKSCETGVSFSSRCCLNPVPNVILV</sequence>
<proteinExistence type="predicted"/>
<protein>
    <submittedName>
        <fullName evidence="1">Uncharacterized protein</fullName>
    </submittedName>
</protein>
<accession>A0A1L9RDJ2</accession>
<dbReference type="VEuPathDB" id="FungiDB:ASPWEDRAFT_601095"/>
<reference evidence="2" key="1">
    <citation type="journal article" date="2017" name="Genome Biol.">
        <title>Comparative genomics reveals high biological diversity and specific adaptations in the industrially and medically important fungal genus Aspergillus.</title>
        <authorList>
            <person name="de Vries R.P."/>
            <person name="Riley R."/>
            <person name="Wiebenga A."/>
            <person name="Aguilar-Osorio G."/>
            <person name="Amillis S."/>
            <person name="Uchima C.A."/>
            <person name="Anderluh G."/>
            <person name="Asadollahi M."/>
            <person name="Askin M."/>
            <person name="Barry K."/>
            <person name="Battaglia E."/>
            <person name="Bayram O."/>
            <person name="Benocci T."/>
            <person name="Braus-Stromeyer S.A."/>
            <person name="Caldana C."/>
            <person name="Canovas D."/>
            <person name="Cerqueira G.C."/>
            <person name="Chen F."/>
            <person name="Chen W."/>
            <person name="Choi C."/>
            <person name="Clum A."/>
            <person name="Dos Santos R.A."/>
            <person name="Damasio A.R."/>
            <person name="Diallinas G."/>
            <person name="Emri T."/>
            <person name="Fekete E."/>
            <person name="Flipphi M."/>
            <person name="Freyberg S."/>
            <person name="Gallo A."/>
            <person name="Gournas C."/>
            <person name="Habgood R."/>
            <person name="Hainaut M."/>
            <person name="Harispe M.L."/>
            <person name="Henrissat B."/>
            <person name="Hilden K.S."/>
            <person name="Hope R."/>
            <person name="Hossain A."/>
            <person name="Karabika E."/>
            <person name="Karaffa L."/>
            <person name="Karanyi Z."/>
            <person name="Krasevec N."/>
            <person name="Kuo A."/>
            <person name="Kusch H."/>
            <person name="LaButti K."/>
            <person name="Lagendijk E.L."/>
            <person name="Lapidus A."/>
            <person name="Levasseur A."/>
            <person name="Lindquist E."/>
            <person name="Lipzen A."/>
            <person name="Logrieco A.F."/>
            <person name="MacCabe A."/>
            <person name="Maekelae M.R."/>
            <person name="Malavazi I."/>
            <person name="Melin P."/>
            <person name="Meyer V."/>
            <person name="Mielnichuk N."/>
            <person name="Miskei M."/>
            <person name="Molnar A.P."/>
            <person name="Mule G."/>
            <person name="Ngan C.Y."/>
            <person name="Orejas M."/>
            <person name="Orosz E."/>
            <person name="Ouedraogo J.P."/>
            <person name="Overkamp K.M."/>
            <person name="Park H.-S."/>
            <person name="Perrone G."/>
            <person name="Piumi F."/>
            <person name="Punt P.J."/>
            <person name="Ram A.F."/>
            <person name="Ramon A."/>
            <person name="Rauscher S."/>
            <person name="Record E."/>
            <person name="Riano-Pachon D.M."/>
            <person name="Robert V."/>
            <person name="Roehrig J."/>
            <person name="Ruller R."/>
            <person name="Salamov A."/>
            <person name="Salih N.S."/>
            <person name="Samson R.A."/>
            <person name="Sandor E."/>
            <person name="Sanguinetti M."/>
            <person name="Schuetze T."/>
            <person name="Sepcic K."/>
            <person name="Shelest E."/>
            <person name="Sherlock G."/>
            <person name="Sophianopoulou V."/>
            <person name="Squina F.M."/>
            <person name="Sun H."/>
            <person name="Susca A."/>
            <person name="Todd R.B."/>
            <person name="Tsang A."/>
            <person name="Unkles S.E."/>
            <person name="van de Wiele N."/>
            <person name="van Rossen-Uffink D."/>
            <person name="Oliveira J.V."/>
            <person name="Vesth T.C."/>
            <person name="Visser J."/>
            <person name="Yu J.-H."/>
            <person name="Zhou M."/>
            <person name="Andersen M.R."/>
            <person name="Archer D.B."/>
            <person name="Baker S.E."/>
            <person name="Benoit I."/>
            <person name="Brakhage A.A."/>
            <person name="Braus G.H."/>
            <person name="Fischer R."/>
            <person name="Frisvad J.C."/>
            <person name="Goldman G.H."/>
            <person name="Houbraken J."/>
            <person name="Oakley B."/>
            <person name="Pocsi I."/>
            <person name="Scazzocchio C."/>
            <person name="Seiboth B."/>
            <person name="vanKuyk P.A."/>
            <person name="Wortman J."/>
            <person name="Dyer P.S."/>
            <person name="Grigoriev I.V."/>
        </authorList>
    </citation>
    <scope>NUCLEOTIDE SEQUENCE [LARGE SCALE GENOMIC DNA]</scope>
    <source>
        <strain evidence="2">DTO 134E9</strain>
    </source>
</reference>
<dbReference type="AlphaFoldDB" id="A0A1L9RDJ2"/>
<dbReference type="EMBL" id="KV878214">
    <property type="protein sequence ID" value="OJJ33000.1"/>
    <property type="molecule type" value="Genomic_DNA"/>
</dbReference>
<evidence type="ECO:0000313" key="2">
    <source>
        <dbReference type="Proteomes" id="UP000184383"/>
    </source>
</evidence>
<dbReference type="RefSeq" id="XP_040686677.1">
    <property type="nucleotide sequence ID" value="XM_040838498.1"/>
</dbReference>
<evidence type="ECO:0000313" key="1">
    <source>
        <dbReference type="EMBL" id="OJJ33000.1"/>
    </source>
</evidence>
<gene>
    <name evidence="1" type="ORF">ASPWEDRAFT_601095</name>
</gene>
<dbReference type="GeneID" id="63754346"/>
<keyword evidence="2" id="KW-1185">Reference proteome</keyword>
<organism evidence="1 2">
    <name type="scientific">Aspergillus wentii DTO 134E9</name>
    <dbReference type="NCBI Taxonomy" id="1073089"/>
    <lineage>
        <taxon>Eukaryota</taxon>
        <taxon>Fungi</taxon>
        <taxon>Dikarya</taxon>
        <taxon>Ascomycota</taxon>
        <taxon>Pezizomycotina</taxon>
        <taxon>Eurotiomycetes</taxon>
        <taxon>Eurotiomycetidae</taxon>
        <taxon>Eurotiales</taxon>
        <taxon>Aspergillaceae</taxon>
        <taxon>Aspergillus</taxon>
        <taxon>Aspergillus subgen. Cremei</taxon>
    </lineage>
</organism>
<dbReference type="Proteomes" id="UP000184383">
    <property type="component" value="Unassembled WGS sequence"/>
</dbReference>